<dbReference type="CDD" id="cd02440">
    <property type="entry name" value="AdoMet_MTases"/>
    <property type="match status" value="1"/>
</dbReference>
<feature type="domain" description="Methyltransferase type 11" evidence="1">
    <location>
        <begin position="85"/>
        <end position="166"/>
    </location>
</feature>
<evidence type="ECO:0000313" key="2">
    <source>
        <dbReference type="EMBL" id="CRF32903.1"/>
    </source>
</evidence>
<protein>
    <submittedName>
        <fullName evidence="2">Type 11 methyltransferase</fullName>
    </submittedName>
</protein>
<dbReference type="GO" id="GO:0008757">
    <property type="term" value="F:S-adenosylmethionine-dependent methyltransferase activity"/>
    <property type="evidence" value="ECO:0007669"/>
    <property type="project" value="InterPro"/>
</dbReference>
<evidence type="ECO:0000313" key="3">
    <source>
        <dbReference type="Proteomes" id="UP000043763"/>
    </source>
</evidence>
<dbReference type="AlphaFoldDB" id="A0A0G4K640"/>
<name>A0A0G4K640_9SPIR</name>
<accession>A0A0G4K640</accession>
<dbReference type="Gene3D" id="3.40.50.150">
    <property type="entry name" value="Vaccinia Virus protein VP39"/>
    <property type="match status" value="1"/>
</dbReference>
<evidence type="ECO:0000259" key="1">
    <source>
        <dbReference type="Pfam" id="PF08241"/>
    </source>
</evidence>
<proteinExistence type="predicted"/>
<dbReference type="Pfam" id="PF08241">
    <property type="entry name" value="Methyltransf_11"/>
    <property type="match status" value="1"/>
</dbReference>
<keyword evidence="3" id="KW-1185">Reference proteome</keyword>
<sequence>MPRNIIDKLAWWIPNKAKREQFKNDINKAVIDSLINMPKKELIETFPELYNHISNTKTRHSNIVTKYLSGLKGIEIGGSAHADFGIDVIHVNIEDENNLVYENAAEQIKYSGIIQKTDIIASGDDLPFKDNTVDFILSSHVLEHFFDPIKALKEWYRVTKKGGYILMLVPHKERTPDRDRKRTTLDELIDRHNGKIKLTNNNILFHYSVWITEDLLELCKYLNYNVVEYQDIDDAVGNGFTIVIQK</sequence>
<dbReference type="SUPFAM" id="SSF53335">
    <property type="entry name" value="S-adenosyl-L-methionine-dependent methyltransferases"/>
    <property type="match status" value="1"/>
</dbReference>
<dbReference type="OrthoDB" id="9808140at2"/>
<dbReference type="EMBL" id="CVLB01000001">
    <property type="protein sequence ID" value="CRF32903.1"/>
    <property type="molecule type" value="Genomic_DNA"/>
</dbReference>
<dbReference type="RefSeq" id="WP_048594265.1">
    <property type="nucleotide sequence ID" value="NZ_CVLB01000001.1"/>
</dbReference>
<dbReference type="Proteomes" id="UP000043763">
    <property type="component" value="Unassembled WGS sequence"/>
</dbReference>
<dbReference type="GO" id="GO:0032259">
    <property type="term" value="P:methylation"/>
    <property type="evidence" value="ECO:0007669"/>
    <property type="project" value="UniProtKB-KW"/>
</dbReference>
<gene>
    <name evidence="2" type="ORF">BRSU_1100</name>
</gene>
<keyword evidence="2" id="KW-0489">Methyltransferase</keyword>
<organism evidence="2 3">
    <name type="scientific">Brachyspira suanatina</name>
    <dbReference type="NCBI Taxonomy" id="381802"/>
    <lineage>
        <taxon>Bacteria</taxon>
        <taxon>Pseudomonadati</taxon>
        <taxon>Spirochaetota</taxon>
        <taxon>Spirochaetia</taxon>
        <taxon>Brachyspirales</taxon>
        <taxon>Brachyspiraceae</taxon>
        <taxon>Brachyspira</taxon>
    </lineage>
</organism>
<keyword evidence="2" id="KW-0808">Transferase</keyword>
<dbReference type="InterPro" id="IPR029063">
    <property type="entry name" value="SAM-dependent_MTases_sf"/>
</dbReference>
<dbReference type="InterPro" id="IPR013216">
    <property type="entry name" value="Methyltransf_11"/>
</dbReference>
<reference evidence="3" key="1">
    <citation type="submission" date="2015-04" db="EMBL/GenBank/DDBJ databases">
        <authorList>
            <person name="Mushtaq Mamoona"/>
        </authorList>
    </citation>
    <scope>NUCLEOTIDE SEQUENCE [LARGE SCALE GENOMIC DNA]</scope>
    <source>
        <strain evidence="3">AN4859/03</strain>
    </source>
</reference>